<organism evidence="2 3">
    <name type="scientific">Zhenpiania hominis</name>
    <dbReference type="NCBI Taxonomy" id="2763644"/>
    <lineage>
        <taxon>Bacteria</taxon>
        <taxon>Bacillati</taxon>
        <taxon>Bacillota</taxon>
        <taxon>Clostridia</taxon>
        <taxon>Peptostreptococcales</taxon>
        <taxon>Anaerovoracaceae</taxon>
        <taxon>Zhenpiania</taxon>
    </lineage>
</organism>
<dbReference type="EMBL" id="JACRYT010000010">
    <property type="protein sequence ID" value="MBC6680191.1"/>
    <property type="molecule type" value="Genomic_DNA"/>
</dbReference>
<keyword evidence="3" id="KW-1185">Reference proteome</keyword>
<evidence type="ECO:0000313" key="3">
    <source>
        <dbReference type="Proteomes" id="UP000602647"/>
    </source>
</evidence>
<feature type="signal peptide" evidence="1">
    <location>
        <begin position="1"/>
        <end position="26"/>
    </location>
</feature>
<evidence type="ECO:0008006" key="4">
    <source>
        <dbReference type="Google" id="ProtNLM"/>
    </source>
</evidence>
<accession>A0A923NJF1</accession>
<protein>
    <recommendedName>
        <fullName evidence="4">Lipoprotein</fullName>
    </recommendedName>
</protein>
<dbReference type="AlphaFoldDB" id="A0A923NJF1"/>
<name>A0A923NJF1_9FIRM</name>
<feature type="chain" id="PRO_5038415520" description="Lipoprotein" evidence="1">
    <location>
        <begin position="27"/>
        <end position="194"/>
    </location>
</feature>
<dbReference type="RefSeq" id="WP_187303289.1">
    <property type="nucleotide sequence ID" value="NZ_JACRYT010000010.1"/>
</dbReference>
<comment type="caution">
    <text evidence="2">The sequence shown here is derived from an EMBL/GenBank/DDBJ whole genome shotgun (WGS) entry which is preliminary data.</text>
</comment>
<reference evidence="2" key="1">
    <citation type="submission" date="2020-08" db="EMBL/GenBank/DDBJ databases">
        <title>Genome public.</title>
        <authorList>
            <person name="Liu C."/>
            <person name="Sun Q."/>
        </authorList>
    </citation>
    <scope>NUCLEOTIDE SEQUENCE</scope>
    <source>
        <strain evidence="2">BX12</strain>
    </source>
</reference>
<proteinExistence type="predicted"/>
<dbReference type="Proteomes" id="UP000602647">
    <property type="component" value="Unassembled WGS sequence"/>
</dbReference>
<keyword evidence="1" id="KW-0732">Signal</keyword>
<evidence type="ECO:0000256" key="1">
    <source>
        <dbReference type="SAM" id="SignalP"/>
    </source>
</evidence>
<dbReference type="PROSITE" id="PS51257">
    <property type="entry name" value="PROKAR_LIPOPROTEIN"/>
    <property type="match status" value="1"/>
</dbReference>
<evidence type="ECO:0000313" key="2">
    <source>
        <dbReference type="EMBL" id="MBC6680191.1"/>
    </source>
</evidence>
<sequence length="194" mass="22173">MKRRFGALLVLTAVMLALCGCSLTLTEPKEVVNDFFKGLKTKNEDVLILYTENEDINMLLHSKGKQADLNKMYDSIFKNFSYKILSTEKNEEETQATVTAEVSNVDFSKVLKNYQKRAYNYMQDNLYSGNLSKKKLNAKCLSIFANQTEKASESTKLQTETITINLTKNDNYSWDMQLTEEMMEIIMGGLIIPL</sequence>
<gene>
    <name evidence="2" type="ORF">H9L42_10135</name>
</gene>